<dbReference type="InterPro" id="IPR011042">
    <property type="entry name" value="6-blade_b-propeller_TolB-like"/>
</dbReference>
<name>A0AAE0RZM5_9BIVA</name>
<comment type="similarity">
    <text evidence="1">Belongs to the zinc-containing alcohol dehydrogenase family. Quinone oxidoreductase subfamily.</text>
</comment>
<dbReference type="PANTHER" id="PTHR43482:SF1">
    <property type="entry name" value="PROTEIN AST1-RELATED"/>
    <property type="match status" value="1"/>
</dbReference>
<feature type="domain" description="Enoyl reductase (ER)" evidence="2">
    <location>
        <begin position="277"/>
        <end position="607"/>
    </location>
</feature>
<proteinExistence type="inferred from homology"/>
<dbReference type="PANTHER" id="PTHR43482">
    <property type="entry name" value="PROTEIN AST1-RELATED"/>
    <property type="match status" value="1"/>
</dbReference>
<dbReference type="InterPro" id="IPR013154">
    <property type="entry name" value="ADH-like_N"/>
</dbReference>
<evidence type="ECO:0000313" key="3">
    <source>
        <dbReference type="EMBL" id="KAK3582440.1"/>
    </source>
</evidence>
<dbReference type="InterPro" id="IPR020843">
    <property type="entry name" value="ER"/>
</dbReference>
<dbReference type="InterPro" id="IPR036291">
    <property type="entry name" value="NAD(P)-bd_dom_sf"/>
</dbReference>
<dbReference type="AlphaFoldDB" id="A0AAE0RZM5"/>
<dbReference type="Pfam" id="PF08240">
    <property type="entry name" value="ADH_N"/>
    <property type="match status" value="1"/>
</dbReference>
<protein>
    <recommendedName>
        <fullName evidence="2">Enoyl reductase (ER) domain-containing protein</fullName>
    </recommendedName>
</protein>
<sequence>MMLFEQRINAQSKMDQMSVSMKWEIGGFNNPESVLYDANSQILYVSNVNGGPGDRDGNGYISKVARDGKVIEHIWAKGLNAPKGMGIYGERLYVTDVDRIVVIDLGTGKILSSYQAPDATFLNDIAIDAKGNVYASNTFGFSGIYMLSNEIYPLNAILWLKQDRLNMPNGLLIEGESLITACWGEEFDPSTFATKIPGKLQRVSLKDKSISDISKPIGNLDGLEPIKDGFLISDWYAGKIFKYDSKKKSATEILKLSQGSADIGFDTIGIKQSLPISDNNAFVLFETETPEPLEHDLLVQVQAVSVNPVDYKVRQTAAKDTVLHTPKILGWDAVGEVVSVGSKVTLYKPGEVVYYAGDIKRPGSNAEFQLVDERIVGIKPRRVSLEDAAAFPLVTLTAWESLFSRLKIKWKDPYRQSNLSNLSDQSILIIGGAGGVGSIAIQLAKDSSLRVIATASRPESIKWCYDLGADHVIPHQNMVQELRKLDMEYVDFILNLADTTGYWNDMAELIKPQGAICCIVNAATNLPIDVFKGKSVSFAWESMFTRSSFTTDDITEQYRILARMSGLLSLQVFKPIRTKTLNGFSVKNIQEAHAILESGKSIGKIVITF</sequence>
<dbReference type="GO" id="GO:0016491">
    <property type="term" value="F:oxidoreductase activity"/>
    <property type="evidence" value="ECO:0007669"/>
    <property type="project" value="InterPro"/>
</dbReference>
<dbReference type="PROSITE" id="PS01162">
    <property type="entry name" value="QOR_ZETA_CRYSTAL"/>
    <property type="match status" value="1"/>
</dbReference>
<dbReference type="InterPro" id="IPR002364">
    <property type="entry name" value="Quin_OxRdtase/zeta-crystal_CS"/>
</dbReference>
<organism evidence="3 4">
    <name type="scientific">Potamilus streckersoni</name>
    <dbReference type="NCBI Taxonomy" id="2493646"/>
    <lineage>
        <taxon>Eukaryota</taxon>
        <taxon>Metazoa</taxon>
        <taxon>Spiralia</taxon>
        <taxon>Lophotrochozoa</taxon>
        <taxon>Mollusca</taxon>
        <taxon>Bivalvia</taxon>
        <taxon>Autobranchia</taxon>
        <taxon>Heteroconchia</taxon>
        <taxon>Palaeoheterodonta</taxon>
        <taxon>Unionida</taxon>
        <taxon>Unionoidea</taxon>
        <taxon>Unionidae</taxon>
        <taxon>Ambleminae</taxon>
        <taxon>Lampsilini</taxon>
        <taxon>Potamilus</taxon>
    </lineage>
</organism>
<dbReference type="Gene3D" id="2.120.10.30">
    <property type="entry name" value="TolB, C-terminal domain"/>
    <property type="match status" value="1"/>
</dbReference>
<dbReference type="SUPFAM" id="SSF50129">
    <property type="entry name" value="GroES-like"/>
    <property type="match status" value="1"/>
</dbReference>
<evidence type="ECO:0000256" key="1">
    <source>
        <dbReference type="ARBA" id="ARBA00010371"/>
    </source>
</evidence>
<dbReference type="InterPro" id="IPR052585">
    <property type="entry name" value="Lipid_raft_assoc_Zn_ADH"/>
</dbReference>
<reference evidence="3" key="1">
    <citation type="journal article" date="2021" name="Genome Biol. Evol.">
        <title>A High-Quality Reference Genome for a Parasitic Bivalve with Doubly Uniparental Inheritance (Bivalvia: Unionida).</title>
        <authorList>
            <person name="Smith C.H."/>
        </authorList>
    </citation>
    <scope>NUCLEOTIDE SEQUENCE</scope>
    <source>
        <strain evidence="3">CHS0354</strain>
    </source>
</reference>
<dbReference type="CDD" id="cd08252">
    <property type="entry name" value="AL_MDR"/>
    <property type="match status" value="1"/>
</dbReference>
<dbReference type="SMART" id="SM00829">
    <property type="entry name" value="PKS_ER"/>
    <property type="match status" value="1"/>
</dbReference>
<dbReference type="InterPro" id="IPR014182">
    <property type="entry name" value="ADH_Zn_typ-1"/>
</dbReference>
<dbReference type="InterPro" id="IPR011032">
    <property type="entry name" value="GroES-like_sf"/>
</dbReference>
<accession>A0AAE0RZM5</accession>
<dbReference type="SUPFAM" id="SSF51735">
    <property type="entry name" value="NAD(P)-binding Rossmann-fold domains"/>
    <property type="match status" value="1"/>
</dbReference>
<reference evidence="3" key="2">
    <citation type="journal article" date="2021" name="Genome Biol. Evol.">
        <title>Developing a high-quality reference genome for a parasitic bivalve with doubly uniparental inheritance (Bivalvia: Unionida).</title>
        <authorList>
            <person name="Smith C.H."/>
        </authorList>
    </citation>
    <scope>NUCLEOTIDE SEQUENCE</scope>
    <source>
        <strain evidence="3">CHS0354</strain>
        <tissue evidence="3">Mantle</tissue>
    </source>
</reference>
<evidence type="ECO:0000313" key="4">
    <source>
        <dbReference type="Proteomes" id="UP001195483"/>
    </source>
</evidence>
<keyword evidence="4" id="KW-1185">Reference proteome</keyword>
<comment type="caution">
    <text evidence="3">The sequence shown here is derived from an EMBL/GenBank/DDBJ whole genome shotgun (WGS) entry which is preliminary data.</text>
</comment>
<dbReference type="NCBIfam" id="TIGR02817">
    <property type="entry name" value="adh_fam_1"/>
    <property type="match status" value="1"/>
</dbReference>
<dbReference type="Gene3D" id="3.90.180.10">
    <property type="entry name" value="Medium-chain alcohol dehydrogenases, catalytic domain"/>
    <property type="match status" value="1"/>
</dbReference>
<reference evidence="3" key="3">
    <citation type="submission" date="2023-05" db="EMBL/GenBank/DDBJ databases">
        <authorList>
            <person name="Smith C.H."/>
        </authorList>
    </citation>
    <scope>NUCLEOTIDE SEQUENCE</scope>
    <source>
        <strain evidence="3">CHS0354</strain>
        <tissue evidence="3">Mantle</tissue>
    </source>
</reference>
<dbReference type="Proteomes" id="UP001195483">
    <property type="component" value="Unassembled WGS sequence"/>
</dbReference>
<dbReference type="Pfam" id="PF00107">
    <property type="entry name" value="ADH_zinc_N"/>
    <property type="match status" value="1"/>
</dbReference>
<gene>
    <name evidence="3" type="ORF">CHS0354_023986</name>
</gene>
<dbReference type="SUPFAM" id="SSF63825">
    <property type="entry name" value="YWTD domain"/>
    <property type="match status" value="1"/>
</dbReference>
<dbReference type="EMBL" id="JAEAOA010001427">
    <property type="protein sequence ID" value="KAK3582440.1"/>
    <property type="molecule type" value="Genomic_DNA"/>
</dbReference>
<dbReference type="InterPro" id="IPR013149">
    <property type="entry name" value="ADH-like_C"/>
</dbReference>
<dbReference type="GO" id="GO:0008270">
    <property type="term" value="F:zinc ion binding"/>
    <property type="evidence" value="ECO:0007669"/>
    <property type="project" value="InterPro"/>
</dbReference>
<dbReference type="Gene3D" id="3.40.50.720">
    <property type="entry name" value="NAD(P)-binding Rossmann-like Domain"/>
    <property type="match status" value="1"/>
</dbReference>
<evidence type="ECO:0000259" key="2">
    <source>
        <dbReference type="SMART" id="SM00829"/>
    </source>
</evidence>